<dbReference type="SUPFAM" id="SSF54117">
    <property type="entry name" value="Interleukin 8-like chemokines"/>
    <property type="match status" value="1"/>
</dbReference>
<protein>
    <submittedName>
        <fullName evidence="5">Eotaxin-like isoform X5</fullName>
    </submittedName>
</protein>
<evidence type="ECO:0000313" key="4">
    <source>
        <dbReference type="Proteomes" id="UP000515150"/>
    </source>
</evidence>
<dbReference type="RefSeq" id="XP_028991468.2">
    <property type="nucleotide sequence ID" value="XM_029135635.3"/>
</dbReference>
<dbReference type="GeneID" id="114846579"/>
<name>A0A6P7LAQ8_BETSP</name>
<dbReference type="Gene3D" id="2.40.50.40">
    <property type="match status" value="1"/>
</dbReference>
<dbReference type="InterPro" id="IPR039809">
    <property type="entry name" value="Chemokine_b/g/d"/>
</dbReference>
<dbReference type="SMART" id="SM00199">
    <property type="entry name" value="SCY"/>
    <property type="match status" value="1"/>
</dbReference>
<keyword evidence="1" id="KW-0202">Cytokine</keyword>
<dbReference type="Proteomes" id="UP000515150">
    <property type="component" value="Chromosome 19"/>
</dbReference>
<dbReference type="AlphaFoldDB" id="A0A6P7LAQ8"/>
<accession>A0A6P7LAQ8</accession>
<dbReference type="GO" id="GO:0006955">
    <property type="term" value="P:immune response"/>
    <property type="evidence" value="ECO:0007669"/>
    <property type="project" value="InterPro"/>
</dbReference>
<reference evidence="5" key="1">
    <citation type="submission" date="2025-08" db="UniProtKB">
        <authorList>
            <consortium name="RefSeq"/>
        </authorList>
    </citation>
    <scope>IDENTIFICATION</scope>
</reference>
<feature type="signal peptide" evidence="2">
    <location>
        <begin position="1"/>
        <end position="23"/>
    </location>
</feature>
<evidence type="ECO:0000256" key="1">
    <source>
        <dbReference type="ARBA" id="ARBA00022514"/>
    </source>
</evidence>
<dbReference type="InterPro" id="IPR001811">
    <property type="entry name" value="Chemokine_IL8-like_dom"/>
</dbReference>
<dbReference type="InterPro" id="IPR036048">
    <property type="entry name" value="Interleukin_8-like_sf"/>
</dbReference>
<evidence type="ECO:0000256" key="2">
    <source>
        <dbReference type="SAM" id="SignalP"/>
    </source>
</evidence>
<keyword evidence="2" id="KW-0732">Signal</keyword>
<dbReference type="GO" id="GO:0005615">
    <property type="term" value="C:extracellular space"/>
    <property type="evidence" value="ECO:0007669"/>
    <property type="project" value="UniProtKB-KW"/>
</dbReference>
<dbReference type="Pfam" id="PF00048">
    <property type="entry name" value="IL8"/>
    <property type="match status" value="1"/>
</dbReference>
<evidence type="ECO:0000259" key="3">
    <source>
        <dbReference type="SMART" id="SM00199"/>
    </source>
</evidence>
<feature type="chain" id="PRO_5040730650" evidence="2">
    <location>
        <begin position="24"/>
        <end position="107"/>
    </location>
</feature>
<proteinExistence type="predicted"/>
<keyword evidence="4" id="KW-1185">Reference proteome</keyword>
<feature type="domain" description="Chemokine interleukin-8-like" evidence="3">
    <location>
        <begin position="37"/>
        <end position="97"/>
    </location>
</feature>
<dbReference type="KEGG" id="bspl:114846579"/>
<gene>
    <name evidence="5" type="primary">LOC114846579</name>
</gene>
<dbReference type="PANTHER" id="PTHR12015">
    <property type="entry name" value="SMALL INDUCIBLE CYTOKINE A"/>
    <property type="match status" value="1"/>
</dbReference>
<sequence length="107" mass="11940">MSFSGMRLILLSTLLTLPGPGFSQCSLPTPRSGGPVALDCCFSVSKAPIRGTITSCYEQNTTFSDCRKHAFIFKTRNKNTFCVDPASPWLPERFERLKKRGICCRFP</sequence>
<evidence type="ECO:0000313" key="5">
    <source>
        <dbReference type="RefSeq" id="XP_028991468.2"/>
    </source>
</evidence>
<organism evidence="4 5">
    <name type="scientific">Betta splendens</name>
    <name type="common">Siamese fighting fish</name>
    <dbReference type="NCBI Taxonomy" id="158456"/>
    <lineage>
        <taxon>Eukaryota</taxon>
        <taxon>Metazoa</taxon>
        <taxon>Chordata</taxon>
        <taxon>Craniata</taxon>
        <taxon>Vertebrata</taxon>
        <taxon>Euteleostomi</taxon>
        <taxon>Actinopterygii</taxon>
        <taxon>Neopterygii</taxon>
        <taxon>Teleostei</taxon>
        <taxon>Neoteleostei</taxon>
        <taxon>Acanthomorphata</taxon>
        <taxon>Anabantaria</taxon>
        <taxon>Anabantiformes</taxon>
        <taxon>Anabantoidei</taxon>
        <taxon>Osphronemidae</taxon>
        <taxon>Betta</taxon>
    </lineage>
</organism>
<dbReference type="GO" id="GO:0008009">
    <property type="term" value="F:chemokine activity"/>
    <property type="evidence" value="ECO:0007669"/>
    <property type="project" value="InterPro"/>
</dbReference>